<sequence>MTTTLTKTETAAFINEIEAIYEEPSIAYKLRATSTWVTKSFKERTVLERLASIDLASRKCYQVQPKNPNPPPIHNIWLERLWLTCTISPALIIQALWYHFVPKDNYYHTWHPLFAFVFYFLAFFIFTLQLVGRAHYYMKYYGTFDEDNRPRDYVPDKLVPRFIISVLIYLLARTAGGLILGGYDRNEPPSLGHTISWFFIIKIGLWLIIFDFFFYSYHRTVHTVPFLWKFHSLHHCTKHPTPIQSILAGDIQELIEIFLIPLITSFVFHLTTHEFWIVQCILIYIEAGGHSGIRAYLPHVILYEVLQPFGMELCVEDHDIHHRYGKSGMNYGKQTRIFDRLFGTLCERVECIQK</sequence>
<evidence type="ECO:0000259" key="6">
    <source>
        <dbReference type="Pfam" id="PF04116"/>
    </source>
</evidence>
<evidence type="ECO:0000313" key="8">
    <source>
        <dbReference type="Proteomes" id="UP000663823"/>
    </source>
</evidence>
<feature type="transmembrane region" description="Helical" evidence="5">
    <location>
        <begin position="158"/>
        <end position="183"/>
    </location>
</feature>
<evidence type="ECO:0000256" key="4">
    <source>
        <dbReference type="ARBA" id="ARBA00023136"/>
    </source>
</evidence>
<feature type="transmembrane region" description="Helical" evidence="5">
    <location>
        <begin position="195"/>
        <end position="215"/>
    </location>
</feature>
<keyword evidence="3 5" id="KW-1133">Transmembrane helix</keyword>
<feature type="domain" description="Fatty acid hydroxylase" evidence="6">
    <location>
        <begin position="205"/>
        <end position="344"/>
    </location>
</feature>
<gene>
    <name evidence="7" type="ORF">OTI717_LOCUS6922</name>
</gene>
<keyword evidence="2 5" id="KW-0812">Transmembrane</keyword>
<reference evidence="7" key="1">
    <citation type="submission" date="2021-02" db="EMBL/GenBank/DDBJ databases">
        <authorList>
            <person name="Nowell W R."/>
        </authorList>
    </citation>
    <scope>NUCLEOTIDE SEQUENCE</scope>
</reference>
<dbReference type="Proteomes" id="UP000663823">
    <property type="component" value="Unassembled WGS sequence"/>
</dbReference>
<dbReference type="InterPro" id="IPR050307">
    <property type="entry name" value="Sterol_Desaturase_Related"/>
</dbReference>
<proteinExistence type="predicted"/>
<comment type="caution">
    <text evidence="7">The sequence shown here is derived from an EMBL/GenBank/DDBJ whole genome shotgun (WGS) entry which is preliminary data.</text>
</comment>
<name>A0A818NA82_9BILA</name>
<dbReference type="GO" id="GO:0016491">
    <property type="term" value="F:oxidoreductase activity"/>
    <property type="evidence" value="ECO:0007669"/>
    <property type="project" value="InterPro"/>
</dbReference>
<dbReference type="Pfam" id="PF04116">
    <property type="entry name" value="FA_hydroxylase"/>
    <property type="match status" value="1"/>
</dbReference>
<dbReference type="GO" id="GO:0008610">
    <property type="term" value="P:lipid biosynthetic process"/>
    <property type="evidence" value="ECO:0007669"/>
    <property type="project" value="InterPro"/>
</dbReference>
<evidence type="ECO:0000256" key="1">
    <source>
        <dbReference type="ARBA" id="ARBA00004370"/>
    </source>
</evidence>
<protein>
    <recommendedName>
        <fullName evidence="6">Fatty acid hydroxylase domain-containing protein</fullName>
    </recommendedName>
</protein>
<evidence type="ECO:0000256" key="2">
    <source>
        <dbReference type="ARBA" id="ARBA00022692"/>
    </source>
</evidence>
<accession>A0A818NA82</accession>
<dbReference type="AlphaFoldDB" id="A0A818NA82"/>
<evidence type="ECO:0000256" key="3">
    <source>
        <dbReference type="ARBA" id="ARBA00022989"/>
    </source>
</evidence>
<dbReference type="GO" id="GO:0005506">
    <property type="term" value="F:iron ion binding"/>
    <property type="evidence" value="ECO:0007669"/>
    <property type="project" value="InterPro"/>
</dbReference>
<dbReference type="InterPro" id="IPR006694">
    <property type="entry name" value="Fatty_acid_hydroxylase"/>
</dbReference>
<dbReference type="GO" id="GO:0016020">
    <property type="term" value="C:membrane"/>
    <property type="evidence" value="ECO:0007669"/>
    <property type="project" value="UniProtKB-SubCell"/>
</dbReference>
<dbReference type="PANTHER" id="PTHR11863">
    <property type="entry name" value="STEROL DESATURASE"/>
    <property type="match status" value="1"/>
</dbReference>
<feature type="transmembrane region" description="Helical" evidence="5">
    <location>
        <begin position="113"/>
        <end position="131"/>
    </location>
</feature>
<keyword evidence="4 5" id="KW-0472">Membrane</keyword>
<dbReference type="EMBL" id="CAJOAX010000503">
    <property type="protein sequence ID" value="CAF3603332.1"/>
    <property type="molecule type" value="Genomic_DNA"/>
</dbReference>
<feature type="transmembrane region" description="Helical" evidence="5">
    <location>
        <begin position="81"/>
        <end position="101"/>
    </location>
</feature>
<organism evidence="7 8">
    <name type="scientific">Rotaria sordida</name>
    <dbReference type="NCBI Taxonomy" id="392033"/>
    <lineage>
        <taxon>Eukaryota</taxon>
        <taxon>Metazoa</taxon>
        <taxon>Spiralia</taxon>
        <taxon>Gnathifera</taxon>
        <taxon>Rotifera</taxon>
        <taxon>Eurotatoria</taxon>
        <taxon>Bdelloidea</taxon>
        <taxon>Philodinida</taxon>
        <taxon>Philodinidae</taxon>
        <taxon>Rotaria</taxon>
    </lineage>
</organism>
<comment type="subcellular location">
    <subcellularLocation>
        <location evidence="1">Membrane</location>
    </subcellularLocation>
</comment>
<evidence type="ECO:0000313" key="7">
    <source>
        <dbReference type="EMBL" id="CAF3603332.1"/>
    </source>
</evidence>
<evidence type="ECO:0000256" key="5">
    <source>
        <dbReference type="SAM" id="Phobius"/>
    </source>
</evidence>